<dbReference type="Gene3D" id="1.10.260.40">
    <property type="entry name" value="lambda repressor-like DNA-binding domains"/>
    <property type="match status" value="2"/>
</dbReference>
<evidence type="ECO:0000256" key="3">
    <source>
        <dbReference type="ARBA" id="ARBA00022843"/>
    </source>
</evidence>
<dbReference type="Gene3D" id="3.10.20.710">
    <property type="entry name" value="SATB, ubiquitin-like oligomerisation domain"/>
    <property type="match status" value="1"/>
</dbReference>
<dbReference type="GO" id="GO:0000978">
    <property type="term" value="F:RNA polymerase II cis-regulatory region sequence-specific DNA binding"/>
    <property type="evidence" value="ECO:0007669"/>
    <property type="project" value="TreeGrafter"/>
</dbReference>
<reference evidence="13 14" key="1">
    <citation type="submission" date="2019-06" db="EMBL/GenBank/DDBJ databases">
        <title>A chromosome-scale genome assembly of the European perch, Perca fluviatilis.</title>
        <authorList>
            <person name="Roques C."/>
            <person name="Zahm M."/>
            <person name="Cabau C."/>
            <person name="Klopp C."/>
            <person name="Bouchez O."/>
            <person name="Donnadieu C."/>
            <person name="Kuhl H."/>
            <person name="Gislard M."/>
            <person name="Guendouz S."/>
            <person name="Journot L."/>
            <person name="Haffray P."/>
            <person name="Bestin A."/>
            <person name="Morvezen R."/>
            <person name="Feron R."/>
            <person name="Wen M."/>
            <person name="Jouanno E."/>
            <person name="Herpin A."/>
            <person name="Schartl M."/>
            <person name="Postlethwait J."/>
            <person name="Schaerlinger B."/>
            <person name="Chardard D."/>
            <person name="Lecocq T."/>
            <person name="Poncet C."/>
            <person name="Jaffrelo L."/>
            <person name="Lampietro C."/>
            <person name="Guiguen Y."/>
        </authorList>
    </citation>
    <scope>NUCLEOTIDE SEQUENCE [LARGE SCALE GENOMIC DNA]</scope>
    <source>
        <tissue evidence="13">Blood</tissue>
    </source>
</reference>
<dbReference type="CDD" id="cd11585">
    <property type="entry name" value="SATB1_N"/>
    <property type="match status" value="1"/>
</dbReference>
<dbReference type="PROSITE" id="PS51983">
    <property type="entry name" value="CUTL"/>
    <property type="match status" value="1"/>
</dbReference>
<feature type="compositionally biased region" description="Basic and acidic residues" evidence="9">
    <location>
        <begin position="887"/>
        <end position="918"/>
    </location>
</feature>
<dbReference type="InterPro" id="IPR032355">
    <property type="entry name" value="CUTL"/>
</dbReference>
<keyword evidence="6" id="KW-0371">Homeobox</keyword>
<comment type="subcellular location">
    <subcellularLocation>
        <location evidence="1">Nucleus</location>
    </subcellularLocation>
</comment>
<dbReference type="PANTHER" id="PTHR15116">
    <property type="entry name" value="DNA-BINDING PROTEIN SATB FAMILY MEMBER"/>
    <property type="match status" value="1"/>
</dbReference>
<keyword evidence="4" id="KW-0805">Transcription regulation</keyword>
<dbReference type="PROSITE" id="PS51982">
    <property type="entry name" value="CMP"/>
    <property type="match status" value="1"/>
</dbReference>
<dbReference type="EMBL" id="VHII01000013">
    <property type="protein sequence ID" value="KAF1381470.1"/>
    <property type="molecule type" value="Genomic_DNA"/>
</dbReference>
<dbReference type="GO" id="GO:0005634">
    <property type="term" value="C:nucleus"/>
    <property type="evidence" value="ECO:0007669"/>
    <property type="project" value="UniProtKB-SubCell"/>
</dbReference>
<keyword evidence="7" id="KW-0804">Transcription</keyword>
<accession>A0A6A5EKI4</accession>
<evidence type="ECO:0000256" key="8">
    <source>
        <dbReference type="ARBA" id="ARBA00023242"/>
    </source>
</evidence>
<dbReference type="Gene3D" id="1.10.260.70">
    <property type="entry name" value="SATB, CULT domain"/>
    <property type="match status" value="1"/>
</dbReference>
<keyword evidence="3" id="KW-0832">Ubl conjugation</keyword>
<organism evidence="13 14">
    <name type="scientific">Perca fluviatilis</name>
    <name type="common">European perch</name>
    <dbReference type="NCBI Taxonomy" id="8168"/>
    <lineage>
        <taxon>Eukaryota</taxon>
        <taxon>Metazoa</taxon>
        <taxon>Chordata</taxon>
        <taxon>Craniata</taxon>
        <taxon>Vertebrata</taxon>
        <taxon>Euteleostomi</taxon>
        <taxon>Actinopterygii</taxon>
        <taxon>Neopterygii</taxon>
        <taxon>Teleostei</taxon>
        <taxon>Neoteleostei</taxon>
        <taxon>Acanthomorphata</taxon>
        <taxon>Eupercaria</taxon>
        <taxon>Perciformes</taxon>
        <taxon>Percoidei</taxon>
        <taxon>Percidae</taxon>
        <taxon>Percinae</taxon>
        <taxon>Perca</taxon>
    </lineage>
</organism>
<feature type="domain" description="CUT" evidence="10">
    <location>
        <begin position="410"/>
        <end position="497"/>
    </location>
</feature>
<dbReference type="Gene3D" id="1.10.10.60">
    <property type="entry name" value="Homeodomain-like"/>
    <property type="match status" value="1"/>
</dbReference>
<dbReference type="InterPro" id="IPR038224">
    <property type="entry name" value="SATB_ULD_sf"/>
</dbReference>
<keyword evidence="2" id="KW-0677">Repeat</keyword>
<feature type="compositionally biased region" description="Polar residues" evidence="9">
    <location>
        <begin position="77"/>
        <end position="87"/>
    </location>
</feature>
<feature type="region of interest" description="Disordered" evidence="9">
    <location>
        <begin position="24"/>
        <end position="88"/>
    </location>
</feature>
<gene>
    <name evidence="13" type="ORF">PFLUV_G00154310</name>
</gene>
<feature type="region of interest" description="Disordered" evidence="9">
    <location>
        <begin position="845"/>
        <end position="935"/>
    </location>
</feature>
<dbReference type="InterPro" id="IPR039673">
    <property type="entry name" value="SATB1/SATB2"/>
</dbReference>
<dbReference type="Pfam" id="PF16534">
    <property type="entry name" value="ULD"/>
    <property type="match status" value="1"/>
</dbReference>
<keyword evidence="5" id="KW-0238">DNA-binding</keyword>
<dbReference type="InterPro" id="IPR010982">
    <property type="entry name" value="Lambda_DNA-bd_dom_sf"/>
</dbReference>
<dbReference type="InterPro" id="IPR032392">
    <property type="entry name" value="ULD"/>
</dbReference>
<evidence type="ECO:0000256" key="7">
    <source>
        <dbReference type="ARBA" id="ARBA00023163"/>
    </source>
</evidence>
<dbReference type="InterPro" id="IPR038216">
    <property type="entry name" value="SATB_CUTL_sf"/>
</dbReference>
<evidence type="ECO:0008006" key="15">
    <source>
        <dbReference type="Google" id="ProtNLM"/>
    </source>
</evidence>
<comment type="caution">
    <text evidence="13">The sequence shown here is derived from an EMBL/GenBank/DDBJ whole genome shotgun (WGS) entry which is preliminary data.</text>
</comment>
<dbReference type="AlphaFoldDB" id="A0A6A5EKI4"/>
<dbReference type="FunFam" id="1.10.260.40:FF:000003">
    <property type="entry name" value="DNA-binding protein SATB"/>
    <property type="match status" value="2"/>
</dbReference>
<keyword evidence="8" id="KW-0539">Nucleus</keyword>
<protein>
    <recommendedName>
        <fullName evidence="15">SATB homeobox 1a</fullName>
    </recommendedName>
</protein>
<evidence type="ECO:0000256" key="9">
    <source>
        <dbReference type="SAM" id="MobiDB-lite"/>
    </source>
</evidence>
<dbReference type="Proteomes" id="UP000465112">
    <property type="component" value="Chromosome 13"/>
</dbReference>
<evidence type="ECO:0000313" key="13">
    <source>
        <dbReference type="EMBL" id="KAF1381470.1"/>
    </source>
</evidence>
<proteinExistence type="predicted"/>
<dbReference type="SMART" id="SM01109">
    <property type="entry name" value="CUT"/>
    <property type="match status" value="2"/>
</dbReference>
<dbReference type="SUPFAM" id="SSF47413">
    <property type="entry name" value="lambda repressor-like DNA-binding domains"/>
    <property type="match status" value="2"/>
</dbReference>
<feature type="compositionally biased region" description="Polar residues" evidence="9">
    <location>
        <begin position="503"/>
        <end position="519"/>
    </location>
</feature>
<dbReference type="FunFam" id="3.10.20.710:FF:000001">
    <property type="entry name" value="DNA-binding protein SATB"/>
    <property type="match status" value="1"/>
</dbReference>
<keyword evidence="14" id="KW-1185">Reference proteome</keyword>
<feature type="domain" description="CMP" evidence="11">
    <location>
        <begin position="92"/>
        <end position="193"/>
    </location>
</feature>
<feature type="compositionally biased region" description="Low complexity" evidence="9">
    <location>
        <begin position="643"/>
        <end position="658"/>
    </location>
</feature>
<dbReference type="PROSITE" id="PS51042">
    <property type="entry name" value="CUT"/>
    <property type="match status" value="2"/>
</dbReference>
<feature type="domain" description="CUT" evidence="10">
    <location>
        <begin position="528"/>
        <end position="615"/>
    </location>
</feature>
<evidence type="ECO:0000259" key="12">
    <source>
        <dbReference type="PROSITE" id="PS51983"/>
    </source>
</evidence>
<dbReference type="Pfam" id="PF02376">
    <property type="entry name" value="CUT"/>
    <property type="match status" value="2"/>
</dbReference>
<dbReference type="FunFam" id="1.10.260.70:FF:000001">
    <property type="entry name" value="DNA-binding protein SATB"/>
    <property type="match status" value="1"/>
</dbReference>
<feature type="compositionally biased region" description="Basic and acidic residues" evidence="9">
    <location>
        <begin position="726"/>
        <end position="739"/>
    </location>
</feature>
<dbReference type="GO" id="GO:0006338">
    <property type="term" value="P:chromatin remodeling"/>
    <property type="evidence" value="ECO:0007669"/>
    <property type="project" value="InterPro"/>
</dbReference>
<dbReference type="InterPro" id="IPR003350">
    <property type="entry name" value="CUT_dom"/>
</dbReference>
<evidence type="ECO:0000256" key="6">
    <source>
        <dbReference type="ARBA" id="ARBA00023155"/>
    </source>
</evidence>
<dbReference type="Pfam" id="PF16557">
    <property type="entry name" value="CUTL"/>
    <property type="match status" value="1"/>
</dbReference>
<evidence type="ECO:0000259" key="10">
    <source>
        <dbReference type="PROSITE" id="PS51042"/>
    </source>
</evidence>
<feature type="compositionally biased region" description="Basic and acidic residues" evidence="9">
    <location>
        <begin position="845"/>
        <end position="868"/>
    </location>
</feature>
<feature type="region of interest" description="Disordered" evidence="9">
    <location>
        <begin position="503"/>
        <end position="524"/>
    </location>
</feature>
<dbReference type="PANTHER" id="PTHR15116:SF14">
    <property type="entry name" value="DNA-BINDING PROTEIN SATB1"/>
    <property type="match status" value="1"/>
</dbReference>
<evidence type="ECO:0000313" key="14">
    <source>
        <dbReference type="Proteomes" id="UP000465112"/>
    </source>
</evidence>
<sequence>MMAGRTCTLCRLKQSVRPQMDALCNGAKKPEGGDPVVDPLPPPAKLARLEQNGAGPSAQEKSCQGSPVAKNPCLAQKPNTVRPQSKSWHSKGSLLPVFCVVEHKESPQEGERREEHAEFVLVKRDLLFNQLIEMALLTLGYSHSSAAQAKGLIQVGRWNPVPLSCVTDAPDATVADMLQDLHHIITLKIQLHSCPKLEDLPPEQWSHSTVRNALKELLKDMNQSSLAKECPLSQSMISSIVNSTYYANVSAAKCHEFGRWYKHFKKTKCFKEIDSFPDQSTHITLTQQPITSSPSDQSSTLFFSHGEVANICGRSPLSLRPPGLVTQPLSSQMVNQQLVMAQFLNQQYAVSRMLAGKGISQSPQQYLNHPPVGRAPPAMVFSKVPDSQAQQPAQCGPGGGLVAGLQTQTSAGSSVGTTDVPSDIYHCVREELKRAGISQAIFARVAFNRTQGLLSEILRKEEDPKHASQSLLVNLRAMYGFLQLPEAERERIYLEEKDRSLTGFTPSCNNTPPRSTQARLSPVTGDRGLRTDSCVLNVSASIYEDIQHEMKRAKVSQALFAKVAASKSQGWLCELLRWKEDPNPENRTLWENLCMIRRFLSLSQTERDAIYEQESSNTMAQQHCTDRLKLLSNDNTLYQRNSPLPQQHHLQPHQPLQPEAGPHLSPRQPCAASPAESEAGGNWGHMRVCLQGRGSSNGERGDIKDWVEGGQGERSSLGGDWVGTGRVRDKHTERKEQVRDGHVGEEGINEIIGDSKEEKEELTMKWLGMKDEDRGGAGVCSKADNQVQGVDEVQCEGLRVSHEALGILQSFIQDVGLDPDEEAVHTLSAQLGLPKHTIRGFFNSQDHDRHQHDSRSPKPSRDSQHGCTDRNLSQIDITAEEQEEEDGGRTEMEQKEVDEEKQTGRNEASEITVLKESDVGTQTITAMKEEQESYI</sequence>
<name>A0A6A5EKI4_PERFL</name>
<dbReference type="GO" id="GO:0000981">
    <property type="term" value="F:DNA-binding transcription factor activity, RNA polymerase II-specific"/>
    <property type="evidence" value="ECO:0007669"/>
    <property type="project" value="TreeGrafter"/>
</dbReference>
<evidence type="ECO:0000256" key="4">
    <source>
        <dbReference type="ARBA" id="ARBA00023015"/>
    </source>
</evidence>
<evidence type="ECO:0000256" key="2">
    <source>
        <dbReference type="ARBA" id="ARBA00022737"/>
    </source>
</evidence>
<evidence type="ECO:0000259" key="11">
    <source>
        <dbReference type="PROSITE" id="PS51982"/>
    </source>
</evidence>
<evidence type="ECO:0000256" key="5">
    <source>
        <dbReference type="ARBA" id="ARBA00023125"/>
    </source>
</evidence>
<feature type="domain" description="CUTL" evidence="12">
    <location>
        <begin position="196"/>
        <end position="269"/>
    </location>
</feature>
<evidence type="ECO:0000256" key="1">
    <source>
        <dbReference type="ARBA" id="ARBA00004123"/>
    </source>
</evidence>
<feature type="region of interest" description="Disordered" evidence="9">
    <location>
        <begin position="637"/>
        <end position="739"/>
    </location>
</feature>